<evidence type="ECO:0000259" key="16">
    <source>
        <dbReference type="PROSITE" id="PS50850"/>
    </source>
</evidence>
<dbReference type="Pfam" id="PF00083">
    <property type="entry name" value="Sugar_tr"/>
    <property type="match status" value="1"/>
</dbReference>
<dbReference type="InterPro" id="IPR036259">
    <property type="entry name" value="MFS_trans_sf"/>
</dbReference>
<evidence type="ECO:0000256" key="6">
    <source>
        <dbReference type="ARBA" id="ARBA00023136"/>
    </source>
</evidence>
<dbReference type="VEuPathDB" id="FungiDB:AeMF1_011447"/>
<feature type="transmembrane region" description="Helical" evidence="15">
    <location>
        <begin position="65"/>
        <end position="84"/>
    </location>
</feature>
<evidence type="ECO:0000256" key="4">
    <source>
        <dbReference type="ARBA" id="ARBA00022692"/>
    </source>
</evidence>
<dbReference type="Proteomes" id="UP000481153">
    <property type="component" value="Unassembled WGS sequence"/>
</dbReference>
<evidence type="ECO:0000256" key="10">
    <source>
        <dbReference type="ARBA" id="ARBA00044662"/>
    </source>
</evidence>
<feature type="transmembrane region" description="Helical" evidence="15">
    <location>
        <begin position="123"/>
        <end position="143"/>
    </location>
</feature>
<evidence type="ECO:0000256" key="3">
    <source>
        <dbReference type="ARBA" id="ARBA00022448"/>
    </source>
</evidence>
<dbReference type="PANTHER" id="PTHR23503">
    <property type="entry name" value="SOLUTE CARRIER FAMILY 2"/>
    <property type="match status" value="1"/>
</dbReference>
<dbReference type="PRINTS" id="PR00171">
    <property type="entry name" value="SUGRTRNSPORT"/>
</dbReference>
<comment type="catalytic activity">
    <reaction evidence="10">
        <text>D-mannose(out) = D-mannose(in)</text>
        <dbReference type="Rhea" id="RHEA:78391"/>
        <dbReference type="ChEBI" id="CHEBI:4208"/>
    </reaction>
    <physiologicalReaction direction="left-to-right" evidence="10">
        <dbReference type="Rhea" id="RHEA:78392"/>
    </physiologicalReaction>
</comment>
<evidence type="ECO:0000256" key="12">
    <source>
        <dbReference type="ARBA" id="ARBA00044710"/>
    </source>
</evidence>
<evidence type="ECO:0000256" key="14">
    <source>
        <dbReference type="RuleBase" id="RU003346"/>
    </source>
</evidence>
<dbReference type="EMBL" id="VJMJ01000001">
    <property type="protein sequence ID" value="KAF0745651.1"/>
    <property type="molecule type" value="Genomic_DNA"/>
</dbReference>
<comment type="caution">
    <text evidence="17">The sequence shown here is derived from an EMBL/GenBank/DDBJ whole genome shotgun (WGS) entry which is preliminary data.</text>
</comment>
<dbReference type="Gene3D" id="1.20.1250.20">
    <property type="entry name" value="MFS general substrate transporter like domains"/>
    <property type="match status" value="1"/>
</dbReference>
<sequence length="540" mass="59629">MQSPKEDVAFQLVQEPQDSFVPLRDAESGVSRRARGQSYRTINRHTSRQRLSKLESMIHEEHSKALIPTNVMYVTVLISLLGTFQEGWMLSQLNYKYFDSNCQKDPIPDGDCIMFPGHSKHEWTMNVTSWIVGGMIGALFSGIPADKFGRKRTIFLGACVMITGAIIQVCSNTIYVFSFGRMISGISSGLAINVDNVLITEIAPANLRGLFSTGLQVGIALGSLSVTTAHYALNSETYSWRILVGFPIVLGALQILLNPLMTHSPVWLVSQGKIEEAGKELRRLYKPCNYDAILEAIVESHEEEQRELTGINPWAALFSAKYRKQLIIAVVLCSAQQLTGVDAIMYYSSSIFSIAGLSDPRVGNTIINIIRTTFILVAAKIMDKFNRKTLLCTGMTFMAIASGGVMYSLSHTVSAGCVGSLALFMAAFCLSIGPMAWMVSTEIFPDFLHANAGSTGEVFTWLGNFLVGVFYPVVSSDDKLGNNAFGIFVGLNMLFVAFVWFYVPETAHKTYVEIQKSFGIEEPPIETPSEDDPWNNEKKE</sequence>
<feature type="transmembrane region" description="Helical" evidence="15">
    <location>
        <begin position="458"/>
        <end position="474"/>
    </location>
</feature>
<evidence type="ECO:0000256" key="15">
    <source>
        <dbReference type="SAM" id="Phobius"/>
    </source>
</evidence>
<evidence type="ECO:0000256" key="7">
    <source>
        <dbReference type="ARBA" id="ARBA00044637"/>
    </source>
</evidence>
<evidence type="ECO:0000256" key="1">
    <source>
        <dbReference type="ARBA" id="ARBA00004141"/>
    </source>
</evidence>
<evidence type="ECO:0000256" key="5">
    <source>
        <dbReference type="ARBA" id="ARBA00022989"/>
    </source>
</evidence>
<comment type="catalytic activity">
    <reaction evidence="9">
        <text>D-xylose(out) = D-xylose(in)</text>
        <dbReference type="Rhea" id="RHEA:78427"/>
        <dbReference type="ChEBI" id="CHEBI:53455"/>
    </reaction>
    <physiologicalReaction direction="left-to-right" evidence="9">
        <dbReference type="Rhea" id="RHEA:78428"/>
    </physiologicalReaction>
</comment>
<evidence type="ECO:0000256" key="11">
    <source>
        <dbReference type="ARBA" id="ARBA00044668"/>
    </source>
</evidence>
<keyword evidence="3 14" id="KW-0813">Transport</keyword>
<dbReference type="InterPro" id="IPR005828">
    <property type="entry name" value="MFS_sugar_transport-like"/>
</dbReference>
<comment type="catalytic activity">
    <reaction evidence="8">
        <text>D-glucose(out) = D-glucose(in)</text>
        <dbReference type="Rhea" id="RHEA:60376"/>
        <dbReference type="ChEBI" id="CHEBI:4167"/>
    </reaction>
    <physiologicalReaction direction="left-to-right" evidence="8">
        <dbReference type="Rhea" id="RHEA:60377"/>
    </physiologicalReaction>
</comment>
<comment type="similarity">
    <text evidence="14">Belongs to the major facilitator superfamily. Sugar transporter (TC 2.A.1.1) family.</text>
</comment>
<feature type="transmembrane region" description="Helical" evidence="15">
    <location>
        <begin position="389"/>
        <end position="407"/>
    </location>
</feature>
<feature type="transmembrane region" description="Helical" evidence="15">
    <location>
        <begin position="480"/>
        <end position="503"/>
    </location>
</feature>
<dbReference type="InterPro" id="IPR003663">
    <property type="entry name" value="Sugar/inositol_transpt"/>
</dbReference>
<dbReference type="PROSITE" id="PS00216">
    <property type="entry name" value="SUGAR_TRANSPORT_1"/>
    <property type="match status" value="1"/>
</dbReference>
<dbReference type="NCBIfam" id="TIGR00879">
    <property type="entry name" value="SP"/>
    <property type="match status" value="1"/>
</dbReference>
<evidence type="ECO:0000256" key="2">
    <source>
        <dbReference type="ARBA" id="ARBA00011738"/>
    </source>
</evidence>
<dbReference type="SUPFAM" id="SSF103473">
    <property type="entry name" value="MFS general substrate transporter"/>
    <property type="match status" value="1"/>
</dbReference>
<keyword evidence="4 15" id="KW-0812">Transmembrane</keyword>
<dbReference type="InterPro" id="IPR045263">
    <property type="entry name" value="GLUT"/>
</dbReference>
<dbReference type="GO" id="GO:0016020">
    <property type="term" value="C:membrane"/>
    <property type="evidence" value="ECO:0007669"/>
    <property type="project" value="UniProtKB-SubCell"/>
</dbReference>
<comment type="subunit">
    <text evidence="2">Homodimer.</text>
</comment>
<gene>
    <name evidence="17" type="ORF">Ae201684_000103</name>
</gene>
<dbReference type="GO" id="GO:0015149">
    <property type="term" value="F:hexose transmembrane transporter activity"/>
    <property type="evidence" value="ECO:0007669"/>
    <property type="project" value="TreeGrafter"/>
</dbReference>
<comment type="subcellular location">
    <subcellularLocation>
        <location evidence="1">Membrane</location>
        <topology evidence="1">Multi-pass membrane protein</topology>
    </subcellularLocation>
</comment>
<keyword evidence="18" id="KW-1185">Reference proteome</keyword>
<dbReference type="InterPro" id="IPR020846">
    <property type="entry name" value="MFS_dom"/>
</dbReference>
<proteinExistence type="inferred from homology"/>
<dbReference type="AlphaFoldDB" id="A0A6G0XY25"/>
<evidence type="ECO:0000313" key="18">
    <source>
        <dbReference type="Proteomes" id="UP000481153"/>
    </source>
</evidence>
<protein>
    <recommendedName>
        <fullName evidence="13">Hexose transporter 1</fullName>
    </recommendedName>
</protein>
<comment type="catalytic activity">
    <reaction evidence="7">
        <text>D-galactose(in) = D-galactose(out)</text>
        <dbReference type="Rhea" id="RHEA:34915"/>
        <dbReference type="ChEBI" id="CHEBI:4139"/>
    </reaction>
    <physiologicalReaction direction="right-to-left" evidence="7">
        <dbReference type="Rhea" id="RHEA:34917"/>
    </physiologicalReaction>
</comment>
<organism evidence="17 18">
    <name type="scientific">Aphanomyces euteiches</name>
    <dbReference type="NCBI Taxonomy" id="100861"/>
    <lineage>
        <taxon>Eukaryota</taxon>
        <taxon>Sar</taxon>
        <taxon>Stramenopiles</taxon>
        <taxon>Oomycota</taxon>
        <taxon>Saprolegniomycetes</taxon>
        <taxon>Saprolegniales</taxon>
        <taxon>Verrucalvaceae</taxon>
        <taxon>Aphanomyces</taxon>
    </lineage>
</organism>
<feature type="transmembrane region" description="Helical" evidence="15">
    <location>
        <begin position="413"/>
        <end position="437"/>
    </location>
</feature>
<keyword evidence="5 15" id="KW-1133">Transmembrane helix</keyword>
<comment type="catalytic activity">
    <reaction evidence="11">
        <text>D-glucosamine(out) = D-glucosamine(in)</text>
        <dbReference type="Rhea" id="RHEA:78423"/>
        <dbReference type="ChEBI" id="CHEBI:58723"/>
    </reaction>
    <physiologicalReaction direction="left-to-right" evidence="11">
        <dbReference type="Rhea" id="RHEA:78424"/>
    </physiologicalReaction>
</comment>
<evidence type="ECO:0000256" key="13">
    <source>
        <dbReference type="ARBA" id="ARBA00044780"/>
    </source>
</evidence>
<keyword evidence="6 15" id="KW-0472">Membrane</keyword>
<dbReference type="PROSITE" id="PS50850">
    <property type="entry name" value="MFS"/>
    <property type="match status" value="1"/>
</dbReference>
<dbReference type="PANTHER" id="PTHR23503:SF8">
    <property type="entry name" value="FACILITATED GLUCOSE TRANSPORTER PROTEIN 1"/>
    <property type="match status" value="1"/>
</dbReference>
<evidence type="ECO:0000256" key="9">
    <source>
        <dbReference type="ARBA" id="ARBA00044656"/>
    </source>
</evidence>
<accession>A0A6G0XY25</accession>
<reference evidence="17 18" key="1">
    <citation type="submission" date="2019-07" db="EMBL/GenBank/DDBJ databases">
        <title>Genomics analysis of Aphanomyces spp. identifies a new class of oomycete effector associated with host adaptation.</title>
        <authorList>
            <person name="Gaulin E."/>
        </authorList>
    </citation>
    <scope>NUCLEOTIDE SEQUENCE [LARGE SCALE GENOMIC DNA]</scope>
    <source>
        <strain evidence="17 18">ATCC 201684</strain>
    </source>
</reference>
<comment type="catalytic activity">
    <reaction evidence="12">
        <text>D-fructose(out) = D-fructose(in)</text>
        <dbReference type="Rhea" id="RHEA:60372"/>
        <dbReference type="ChEBI" id="CHEBI:37721"/>
    </reaction>
    <physiologicalReaction direction="left-to-right" evidence="12">
        <dbReference type="Rhea" id="RHEA:60373"/>
    </physiologicalReaction>
</comment>
<dbReference type="InterPro" id="IPR005829">
    <property type="entry name" value="Sugar_transporter_CS"/>
</dbReference>
<evidence type="ECO:0000313" key="17">
    <source>
        <dbReference type="EMBL" id="KAF0745651.1"/>
    </source>
</evidence>
<name>A0A6G0XY25_9STRA</name>
<feature type="transmembrane region" description="Helical" evidence="15">
    <location>
        <begin position="238"/>
        <end position="257"/>
    </location>
</feature>
<feature type="transmembrane region" description="Helical" evidence="15">
    <location>
        <begin position="155"/>
        <end position="177"/>
    </location>
</feature>
<dbReference type="PROSITE" id="PS00217">
    <property type="entry name" value="SUGAR_TRANSPORT_2"/>
    <property type="match status" value="1"/>
</dbReference>
<evidence type="ECO:0000256" key="8">
    <source>
        <dbReference type="ARBA" id="ARBA00044648"/>
    </source>
</evidence>
<feature type="domain" description="Major facilitator superfamily (MFS) profile" evidence="16">
    <location>
        <begin position="71"/>
        <end position="507"/>
    </location>
</feature>